<evidence type="ECO:0008006" key="5">
    <source>
        <dbReference type="Google" id="ProtNLM"/>
    </source>
</evidence>
<evidence type="ECO:0000313" key="1">
    <source>
        <dbReference type="EMBL" id="KHF24010.1"/>
    </source>
</evidence>
<organism evidence="1 3">
    <name type="scientific">Solemya velum gill symbiont</name>
    <dbReference type="NCBI Taxonomy" id="2340"/>
    <lineage>
        <taxon>Bacteria</taxon>
        <taxon>Pseudomonadati</taxon>
        <taxon>Pseudomonadota</taxon>
        <taxon>Gammaproteobacteria</taxon>
        <taxon>sulfur-oxidizing symbionts</taxon>
    </lineage>
</organism>
<proteinExistence type="predicted"/>
<protein>
    <recommendedName>
        <fullName evidence="5">Alpha/beta hydrolase</fullName>
    </recommendedName>
</protein>
<reference evidence="1 3" key="1">
    <citation type="journal article" date="2014" name="BMC Genomics">
        <title>The genome of the intracellular bacterium of the coastal bivalve, Solemya velum: a blueprint for thriving in and out of symbiosis.</title>
        <authorList>
            <person name="Dmytrenko O."/>
            <person name="Russell S.L."/>
            <person name="Loo W.T."/>
            <person name="Fontanez K.M."/>
            <person name="Liao L."/>
            <person name="Roeselers G."/>
            <person name="Sharma R."/>
            <person name="Stewart F.J."/>
            <person name="Newton I.L."/>
            <person name="Woyke T."/>
            <person name="Wu D."/>
            <person name="Lang J.M."/>
            <person name="Eisen J.A."/>
            <person name="Cavanaugh C.M."/>
        </authorList>
    </citation>
    <scope>NUCLEOTIDE SEQUENCE [LARGE SCALE GENOMIC DNA]</scope>
    <source>
        <strain evidence="1 3">WH</strain>
    </source>
</reference>
<dbReference type="STRING" id="2340.JV46_02250"/>
<accession>A0A0B0H4G1</accession>
<dbReference type="RefSeq" id="WP_043118927.1">
    <property type="nucleotide sequence ID" value="NZ_JRAA01000004.1"/>
</dbReference>
<dbReference type="Proteomes" id="UP000190962">
    <property type="component" value="Unassembled WGS sequence"/>
</dbReference>
<evidence type="ECO:0000313" key="2">
    <source>
        <dbReference type="EMBL" id="OOY35826.1"/>
    </source>
</evidence>
<dbReference type="Proteomes" id="UP000030856">
    <property type="component" value="Unassembled WGS sequence"/>
</dbReference>
<keyword evidence="3" id="KW-1185">Reference proteome</keyword>
<reference evidence="2 4" key="2">
    <citation type="submission" date="2016-11" db="EMBL/GenBank/DDBJ databases">
        <title>Mixed transmission modes and dynamic genome evolution in an obligate animal-bacterial symbiosis.</title>
        <authorList>
            <person name="Russell S.L."/>
            <person name="Corbett-Detig R.B."/>
            <person name="Cavanaugh C.M."/>
        </authorList>
    </citation>
    <scope>NUCLEOTIDE SEQUENCE [LARGE SCALE GENOMIC DNA]</scope>
    <source>
        <strain evidence="2">MA-KB16</strain>
    </source>
</reference>
<dbReference type="OrthoDB" id="9256140at2"/>
<dbReference type="AlphaFoldDB" id="A0A0B0H4G1"/>
<evidence type="ECO:0000313" key="3">
    <source>
        <dbReference type="Proteomes" id="UP000030856"/>
    </source>
</evidence>
<name>A0A0B0H4G1_SOVGS</name>
<dbReference type="EMBL" id="MPNX01000002">
    <property type="protein sequence ID" value="OOY35826.1"/>
    <property type="molecule type" value="Genomic_DNA"/>
</dbReference>
<comment type="caution">
    <text evidence="1">The sequence shown here is derived from an EMBL/GenBank/DDBJ whole genome shotgun (WGS) entry which is preliminary data.</text>
</comment>
<dbReference type="eggNOG" id="COG0457">
    <property type="taxonomic scope" value="Bacteria"/>
</dbReference>
<evidence type="ECO:0000313" key="4">
    <source>
        <dbReference type="Proteomes" id="UP000190962"/>
    </source>
</evidence>
<gene>
    <name evidence="2" type="ORF">BOV88_01905</name>
    <name evidence="1" type="ORF">JV46_02250</name>
</gene>
<sequence length="312" mass="35911">MRFQSQFQHSPSQHTLLRQLAGKRDRTRKESFFLISELATQGVPEFKTLYARLQQQYTHPDAHAFLEKLRVQWEAIQEIETFQQCLDDAELMRELYQLDKPYFETGKKHQNIALVIFTTMYNNFYFSNLVMLALLRQLGISLLFLKDTSYFNYLNGIPGFSEDFSTSSVSIAEFLRNKGIDDIFITGFSSGGFASLLMSNRIQCCGYLGFSIRSDISEQSKLPTGKYMTEEIKAQLDPDVCVDMVKILTEKDDGVQRKVIYGSESKTDEAHARHLASVPGMQISELKECKHTTPALLLENRRLLEEFKSLIF</sequence>
<dbReference type="EMBL" id="JRAA01000004">
    <property type="protein sequence ID" value="KHF24010.1"/>
    <property type="molecule type" value="Genomic_DNA"/>
</dbReference>